<evidence type="ECO:0000256" key="7">
    <source>
        <dbReference type="ARBA" id="ARBA00022967"/>
    </source>
</evidence>
<dbReference type="EMBL" id="JACPUR010000040">
    <property type="protein sequence ID" value="MBI3129288.1"/>
    <property type="molecule type" value="Genomic_DNA"/>
</dbReference>
<dbReference type="FunFam" id="1.20.58.1610:FF:000004">
    <property type="entry name" value="NADH-quinone oxidoreductase subunit A"/>
    <property type="match status" value="1"/>
</dbReference>
<comment type="catalytic activity">
    <reaction evidence="12 13">
        <text>a quinone + NADH + 5 H(+)(in) = a quinol + NAD(+) + 4 H(+)(out)</text>
        <dbReference type="Rhea" id="RHEA:57888"/>
        <dbReference type="ChEBI" id="CHEBI:15378"/>
        <dbReference type="ChEBI" id="CHEBI:24646"/>
        <dbReference type="ChEBI" id="CHEBI:57540"/>
        <dbReference type="ChEBI" id="CHEBI:57945"/>
        <dbReference type="ChEBI" id="CHEBI:132124"/>
    </reaction>
</comment>
<feature type="transmembrane region" description="Helical" evidence="12">
    <location>
        <begin position="60"/>
        <end position="81"/>
    </location>
</feature>
<evidence type="ECO:0000256" key="1">
    <source>
        <dbReference type="ARBA" id="ARBA00004141"/>
    </source>
</evidence>
<dbReference type="GO" id="GO:0005886">
    <property type="term" value="C:plasma membrane"/>
    <property type="evidence" value="ECO:0007669"/>
    <property type="project" value="UniProtKB-SubCell"/>
</dbReference>
<keyword evidence="9 12" id="KW-0520">NAD</keyword>
<evidence type="ECO:0000256" key="8">
    <source>
        <dbReference type="ARBA" id="ARBA00022989"/>
    </source>
</evidence>
<proteinExistence type="inferred from homology"/>
<dbReference type="InterPro" id="IPR023043">
    <property type="entry name" value="NAD(P)H_OxRDtase_bac/plastid"/>
</dbReference>
<dbReference type="AlphaFoldDB" id="A0A932I395"/>
<dbReference type="InterPro" id="IPR038430">
    <property type="entry name" value="NDAH_ubi_oxred_su3_sf"/>
</dbReference>
<comment type="function">
    <text evidence="12">NDH-1 shuttles electrons from NADH, via FMN and iron-sulfur (Fe-S) centers, to quinones in the respiratory chain. The immediate electron acceptor for the enzyme in this species is believed to be ubiquinone. Couples the redox reaction to proton translocation (for every two electrons transferred, four hydrogen ions are translocated across the cytoplasmic membrane), and thus conserves the redox energy in a proton gradient.</text>
</comment>
<dbReference type="PANTHER" id="PTHR11058">
    <property type="entry name" value="NADH-UBIQUINONE OXIDOREDUCTASE CHAIN 3"/>
    <property type="match status" value="1"/>
</dbReference>
<evidence type="ECO:0000256" key="5">
    <source>
        <dbReference type="ARBA" id="ARBA00022692"/>
    </source>
</evidence>
<evidence type="ECO:0000313" key="14">
    <source>
        <dbReference type="EMBL" id="MBI3129288.1"/>
    </source>
</evidence>
<dbReference type="Pfam" id="PF00507">
    <property type="entry name" value="Oxidored_q4"/>
    <property type="match status" value="1"/>
</dbReference>
<keyword evidence="11 12" id="KW-0472">Membrane</keyword>
<evidence type="ECO:0000256" key="2">
    <source>
        <dbReference type="ARBA" id="ARBA00008472"/>
    </source>
</evidence>
<dbReference type="InterPro" id="IPR000440">
    <property type="entry name" value="NADH_UbQ/plastoQ_OxRdtase_su3"/>
</dbReference>
<feature type="transmembrane region" description="Helical" evidence="12">
    <location>
        <begin position="6"/>
        <end position="29"/>
    </location>
</feature>
<evidence type="ECO:0000256" key="4">
    <source>
        <dbReference type="ARBA" id="ARBA00022475"/>
    </source>
</evidence>
<dbReference type="GO" id="GO:0048038">
    <property type="term" value="F:quinone binding"/>
    <property type="evidence" value="ECO:0007669"/>
    <property type="project" value="UniProtKB-KW"/>
</dbReference>
<keyword evidence="5 12" id="KW-0812">Transmembrane</keyword>
<evidence type="ECO:0000256" key="10">
    <source>
        <dbReference type="ARBA" id="ARBA00023075"/>
    </source>
</evidence>
<keyword evidence="10 12" id="KW-0830">Ubiquinone</keyword>
<dbReference type="EC" id="7.1.1.-" evidence="12"/>
<dbReference type="HAMAP" id="MF_01394">
    <property type="entry name" value="NDH1_NuoA"/>
    <property type="match status" value="1"/>
</dbReference>
<keyword evidence="3 12" id="KW-0813">Transport</keyword>
<sequence length="118" mass="13202">MPREYVPILALLVLAGGFGLVTLAITFLFGKRRPTAKKAAAYECGIVPQTSARGRFSVKFFLVAILFIVFDVETVFLYPWAVAFRDLGLYGFAVMLPFMGLLVASLVYEWKRGALEWD</sequence>
<evidence type="ECO:0000256" key="13">
    <source>
        <dbReference type="RuleBase" id="RU003639"/>
    </source>
</evidence>
<comment type="subcellular location">
    <subcellularLocation>
        <location evidence="12 13">Cell membrane</location>
        <topology evidence="12 13">Multi-pass membrane protein</topology>
    </subcellularLocation>
    <subcellularLocation>
        <location evidence="1">Membrane</location>
        <topology evidence="1">Multi-pass membrane protein</topology>
    </subcellularLocation>
</comment>
<keyword evidence="7 12" id="KW-1278">Translocase</keyword>
<evidence type="ECO:0000256" key="6">
    <source>
        <dbReference type="ARBA" id="ARBA00022719"/>
    </source>
</evidence>
<comment type="caution">
    <text evidence="14">The sequence shown here is derived from an EMBL/GenBank/DDBJ whole genome shotgun (WGS) entry which is preliminary data.</text>
</comment>
<dbReference type="PANTHER" id="PTHR11058:SF22">
    <property type="entry name" value="NADH-QUINONE OXIDOREDUCTASE SUBUNIT A"/>
    <property type="match status" value="1"/>
</dbReference>
<dbReference type="Gene3D" id="1.20.58.1610">
    <property type="entry name" value="NADH:ubiquinone/plastoquinone oxidoreductase, chain 3"/>
    <property type="match status" value="1"/>
</dbReference>
<keyword evidence="8 12" id="KW-1133">Transmembrane helix</keyword>
<accession>A0A932I395</accession>
<gene>
    <name evidence="12" type="primary">nuoA</name>
    <name evidence="14" type="ORF">HYZ11_16895</name>
</gene>
<dbReference type="GO" id="GO:0030964">
    <property type="term" value="C:NADH dehydrogenase complex"/>
    <property type="evidence" value="ECO:0007669"/>
    <property type="project" value="TreeGrafter"/>
</dbReference>
<evidence type="ECO:0000313" key="15">
    <source>
        <dbReference type="Proteomes" id="UP000782312"/>
    </source>
</evidence>
<protein>
    <recommendedName>
        <fullName evidence="12">NADH-quinone oxidoreductase subunit A</fullName>
        <ecNumber evidence="12">7.1.1.-</ecNumber>
    </recommendedName>
    <alternativeName>
        <fullName evidence="12">NADH dehydrogenase I subunit A</fullName>
    </alternativeName>
    <alternativeName>
        <fullName evidence="12">NDH-1 subunit A</fullName>
    </alternativeName>
    <alternativeName>
        <fullName evidence="12">NUO1</fullName>
    </alternativeName>
</protein>
<comment type="similarity">
    <text evidence="2 12 13">Belongs to the complex I subunit 3 family.</text>
</comment>
<evidence type="ECO:0000256" key="3">
    <source>
        <dbReference type="ARBA" id="ARBA00022448"/>
    </source>
</evidence>
<feature type="transmembrane region" description="Helical" evidence="12">
    <location>
        <begin position="87"/>
        <end position="108"/>
    </location>
</feature>
<keyword evidence="4 12" id="KW-1003">Cell membrane</keyword>
<reference evidence="14" key="1">
    <citation type="submission" date="2020-07" db="EMBL/GenBank/DDBJ databases">
        <title>Huge and variable diversity of episymbiotic CPR bacteria and DPANN archaea in groundwater ecosystems.</title>
        <authorList>
            <person name="He C.Y."/>
            <person name="Keren R."/>
            <person name="Whittaker M."/>
            <person name="Farag I.F."/>
            <person name="Doudna J."/>
            <person name="Cate J.H.D."/>
            <person name="Banfield J.F."/>
        </authorList>
    </citation>
    <scope>NUCLEOTIDE SEQUENCE</scope>
    <source>
        <strain evidence="14">NC_groundwater_763_Ag_S-0.2um_68_21</strain>
    </source>
</reference>
<evidence type="ECO:0000256" key="11">
    <source>
        <dbReference type="ARBA" id="ARBA00023136"/>
    </source>
</evidence>
<organism evidence="14 15">
    <name type="scientific">Tectimicrobiota bacterium</name>
    <dbReference type="NCBI Taxonomy" id="2528274"/>
    <lineage>
        <taxon>Bacteria</taxon>
        <taxon>Pseudomonadati</taxon>
        <taxon>Nitrospinota/Tectimicrobiota group</taxon>
        <taxon>Candidatus Tectimicrobiota</taxon>
    </lineage>
</organism>
<comment type="subunit">
    <text evidence="12">NDH-1 is composed of 14 different subunits. Subunits NuoA, H, J, K, L, M, N constitute the membrane sector of the complex.</text>
</comment>
<keyword evidence="6 12" id="KW-0874">Quinone</keyword>
<dbReference type="GO" id="GO:0008137">
    <property type="term" value="F:NADH dehydrogenase (ubiquinone) activity"/>
    <property type="evidence" value="ECO:0007669"/>
    <property type="project" value="InterPro"/>
</dbReference>
<evidence type="ECO:0000256" key="9">
    <source>
        <dbReference type="ARBA" id="ARBA00023027"/>
    </source>
</evidence>
<dbReference type="GO" id="GO:0050136">
    <property type="term" value="F:NADH dehydrogenase (quinone) (non-electrogenic) activity"/>
    <property type="evidence" value="ECO:0007669"/>
    <property type="project" value="UniProtKB-UniRule"/>
</dbReference>
<dbReference type="Proteomes" id="UP000782312">
    <property type="component" value="Unassembled WGS sequence"/>
</dbReference>
<evidence type="ECO:0000256" key="12">
    <source>
        <dbReference type="HAMAP-Rule" id="MF_01394"/>
    </source>
</evidence>
<name>A0A932I395_UNCTE</name>